<evidence type="ECO:0000313" key="2">
    <source>
        <dbReference type="EMBL" id="HDQ98776.1"/>
    </source>
</evidence>
<comment type="caution">
    <text evidence="2">The sequence shown here is derived from an EMBL/GenBank/DDBJ whole genome shotgun (WGS) entry which is preliminary data.</text>
</comment>
<dbReference type="EMBL" id="DSBX01000018">
    <property type="protein sequence ID" value="HDQ98776.1"/>
    <property type="molecule type" value="Genomic_DNA"/>
</dbReference>
<sequence>MKVAVSATGPGIDAAVDERFGRCSYFQFVDTETMVSEATANAAAESGSGVGVQVAQMLADRGVEAVLTGNCGPKAFATLNAAGVKVYAGATGTVAQAVAAFKNGELATTDGPTGPAHHGMGGR</sequence>
<dbReference type="InterPro" id="IPR003731">
    <property type="entry name" value="Di-Nase_FeMo-co_biosynth"/>
</dbReference>
<dbReference type="PANTHER" id="PTHR42983:SF1">
    <property type="entry name" value="IRON-MOLYBDENUM PROTEIN"/>
    <property type="match status" value="1"/>
</dbReference>
<feature type="domain" description="Dinitrogenase iron-molybdenum cofactor biosynthesis" evidence="1">
    <location>
        <begin position="14"/>
        <end position="102"/>
    </location>
</feature>
<reference evidence="2" key="1">
    <citation type="journal article" date="2020" name="mSystems">
        <title>Genome- and Community-Level Interaction Insights into Carbon Utilization and Element Cycling Functions of Hydrothermarchaeota in Hydrothermal Sediment.</title>
        <authorList>
            <person name="Zhou Z."/>
            <person name="Liu Y."/>
            <person name="Xu W."/>
            <person name="Pan J."/>
            <person name="Luo Z.H."/>
            <person name="Li M."/>
        </authorList>
    </citation>
    <scope>NUCLEOTIDE SEQUENCE [LARGE SCALE GENOMIC DNA]</scope>
    <source>
        <strain evidence="2">SpSt-1182</strain>
    </source>
</reference>
<protein>
    <submittedName>
        <fullName evidence="2">Dinitrogenase iron-molybdenum cofactor biosynthesis protein</fullName>
    </submittedName>
</protein>
<dbReference type="InterPro" id="IPR036105">
    <property type="entry name" value="DiNase_FeMo-co_biosyn_sf"/>
</dbReference>
<dbReference type="InterPro" id="IPR033913">
    <property type="entry name" value="MTH1175_dom"/>
</dbReference>
<dbReference type="PANTHER" id="PTHR42983">
    <property type="entry name" value="DINITROGENASE IRON-MOLYBDENUM COFACTOR PROTEIN-RELATED"/>
    <property type="match status" value="1"/>
</dbReference>
<dbReference type="CDD" id="cd00851">
    <property type="entry name" value="MTH1175"/>
    <property type="match status" value="1"/>
</dbReference>
<name>A0A7V0T4R4_UNCW3</name>
<dbReference type="Gene3D" id="3.30.420.130">
    <property type="entry name" value="Dinitrogenase iron-molybdenum cofactor biosynthesis domain"/>
    <property type="match status" value="1"/>
</dbReference>
<dbReference type="SUPFAM" id="SSF53146">
    <property type="entry name" value="Nitrogenase accessory factor-like"/>
    <property type="match status" value="1"/>
</dbReference>
<dbReference type="Proteomes" id="UP000885672">
    <property type="component" value="Unassembled WGS sequence"/>
</dbReference>
<accession>A0A7V0T4R4</accession>
<organism evidence="2">
    <name type="scientific">candidate division WOR-3 bacterium</name>
    <dbReference type="NCBI Taxonomy" id="2052148"/>
    <lineage>
        <taxon>Bacteria</taxon>
        <taxon>Bacteria division WOR-3</taxon>
    </lineage>
</organism>
<dbReference type="Pfam" id="PF02579">
    <property type="entry name" value="Nitro_FeMo-Co"/>
    <property type="match status" value="1"/>
</dbReference>
<dbReference type="AlphaFoldDB" id="A0A7V0T4R4"/>
<gene>
    <name evidence="2" type="ORF">ENN51_00615</name>
</gene>
<evidence type="ECO:0000259" key="1">
    <source>
        <dbReference type="Pfam" id="PF02579"/>
    </source>
</evidence>
<proteinExistence type="predicted"/>